<organism evidence="1 2">
    <name type="scientific">Puccinia triticina</name>
    <dbReference type="NCBI Taxonomy" id="208348"/>
    <lineage>
        <taxon>Eukaryota</taxon>
        <taxon>Fungi</taxon>
        <taxon>Dikarya</taxon>
        <taxon>Basidiomycota</taxon>
        <taxon>Pucciniomycotina</taxon>
        <taxon>Pucciniomycetes</taxon>
        <taxon>Pucciniales</taxon>
        <taxon>Pucciniaceae</taxon>
        <taxon>Puccinia</taxon>
    </lineage>
</organism>
<dbReference type="InterPro" id="IPR035907">
    <property type="entry name" value="Hppk_sf"/>
</dbReference>
<sequence length="93" mass="10566">MLQSFHSLSTHHPSTHVIDSSFVYQSKPMYVTNQPELLSKAFNDPRKYAANGSCPIVINITLYNSDIARQENLTIPYIGIVERKFVLDPLTEL</sequence>
<gene>
    <name evidence="1" type="ORF">PtA15_15A225</name>
</gene>
<accession>A0ABY7D3Z0</accession>
<name>A0ABY7D3Z0_9BASI</name>
<keyword evidence="2" id="KW-1185">Reference proteome</keyword>
<dbReference type="EMBL" id="CP110435">
    <property type="protein sequence ID" value="WAQ91833.1"/>
    <property type="molecule type" value="Genomic_DNA"/>
</dbReference>
<dbReference type="Gene3D" id="3.30.70.560">
    <property type="entry name" value="7,8-Dihydro-6-hydroxymethylpterin-pyrophosphokinase HPPK"/>
    <property type="match status" value="1"/>
</dbReference>
<proteinExistence type="predicted"/>
<evidence type="ECO:0000313" key="2">
    <source>
        <dbReference type="Proteomes" id="UP001164743"/>
    </source>
</evidence>
<dbReference type="RefSeq" id="XP_053027388.1">
    <property type="nucleotide sequence ID" value="XM_053163410.1"/>
</dbReference>
<dbReference type="SUPFAM" id="SSF55083">
    <property type="entry name" value="6-hydroxymethyl-7,8-dihydropterin pyrophosphokinase, HPPK"/>
    <property type="match status" value="1"/>
</dbReference>
<dbReference type="Proteomes" id="UP001164743">
    <property type="component" value="Chromosome 15A"/>
</dbReference>
<protein>
    <submittedName>
        <fullName evidence="1">Uncharacterized protein</fullName>
    </submittedName>
</protein>
<evidence type="ECO:0000313" key="1">
    <source>
        <dbReference type="EMBL" id="WAQ91833.1"/>
    </source>
</evidence>
<reference evidence="1" key="1">
    <citation type="submission" date="2022-10" db="EMBL/GenBank/DDBJ databases">
        <title>Puccinia triticina Genome sequencing and assembly.</title>
        <authorList>
            <person name="Li C."/>
        </authorList>
    </citation>
    <scope>NUCLEOTIDE SEQUENCE</scope>
    <source>
        <strain evidence="1">Pt15</strain>
    </source>
</reference>
<dbReference type="GeneID" id="77804305"/>